<gene>
    <name evidence="2" type="ORF">SAMN03159343_1711</name>
</gene>
<keyword evidence="1" id="KW-0812">Transmembrane</keyword>
<evidence type="ECO:0008006" key="4">
    <source>
        <dbReference type="Google" id="ProtNLM"/>
    </source>
</evidence>
<dbReference type="EMBL" id="FMUH01000002">
    <property type="protein sequence ID" value="SCX45959.1"/>
    <property type="molecule type" value="Genomic_DNA"/>
</dbReference>
<keyword evidence="1" id="KW-1133">Transmembrane helix</keyword>
<feature type="transmembrane region" description="Helical" evidence="1">
    <location>
        <begin position="94"/>
        <end position="117"/>
    </location>
</feature>
<feature type="transmembrane region" description="Helical" evidence="1">
    <location>
        <begin position="123"/>
        <end position="146"/>
    </location>
</feature>
<evidence type="ECO:0000256" key="1">
    <source>
        <dbReference type="SAM" id="Phobius"/>
    </source>
</evidence>
<organism evidence="2 3">
    <name type="scientific">Klenkia marina</name>
    <dbReference type="NCBI Taxonomy" id="1960309"/>
    <lineage>
        <taxon>Bacteria</taxon>
        <taxon>Bacillati</taxon>
        <taxon>Actinomycetota</taxon>
        <taxon>Actinomycetes</taxon>
        <taxon>Geodermatophilales</taxon>
        <taxon>Geodermatophilaceae</taxon>
        <taxon>Klenkia</taxon>
    </lineage>
</organism>
<dbReference type="RefSeq" id="WP_092802180.1">
    <property type="nucleotide sequence ID" value="NZ_FMUH01000002.1"/>
</dbReference>
<name>A0A1G4XXQ6_9ACTN</name>
<feature type="transmembrane region" description="Helical" evidence="1">
    <location>
        <begin position="54"/>
        <end position="74"/>
    </location>
</feature>
<dbReference type="OrthoDB" id="3240470at2"/>
<reference evidence="3" key="1">
    <citation type="submission" date="2016-10" db="EMBL/GenBank/DDBJ databases">
        <authorList>
            <person name="Varghese N."/>
            <person name="Submissions S."/>
        </authorList>
    </citation>
    <scope>NUCLEOTIDE SEQUENCE [LARGE SCALE GENOMIC DNA]</scope>
    <source>
        <strain evidence="3">DSM 45722</strain>
    </source>
</reference>
<keyword evidence="1" id="KW-0472">Membrane</keyword>
<keyword evidence="3" id="KW-1185">Reference proteome</keyword>
<protein>
    <recommendedName>
        <fullName evidence="4">DUF2975 domain-containing protein</fullName>
    </recommendedName>
</protein>
<evidence type="ECO:0000313" key="2">
    <source>
        <dbReference type="EMBL" id="SCX45959.1"/>
    </source>
</evidence>
<sequence>MPSRRVGVVPILRFFLVALFLLLVFLQVFSFPGQFAYMAGQDPELAWLRWPLTAVAAGTLLGFQVVLLATWKLLGLVERDAIFTTDSLRWVDLVVRATAAGGAVFAVGFVLVGIAATDPGLPLLLFLVLLGITVVELVVLVLRSLLRQATALRSDLEQVI</sequence>
<dbReference type="AlphaFoldDB" id="A0A1G4XXQ6"/>
<proteinExistence type="predicted"/>
<dbReference type="Proteomes" id="UP000198981">
    <property type="component" value="Unassembled WGS sequence"/>
</dbReference>
<dbReference type="InterPro" id="IPR021354">
    <property type="entry name" value="DUF2975"/>
</dbReference>
<evidence type="ECO:0000313" key="3">
    <source>
        <dbReference type="Proteomes" id="UP000198981"/>
    </source>
</evidence>
<dbReference type="Pfam" id="PF11188">
    <property type="entry name" value="DUF2975"/>
    <property type="match status" value="1"/>
</dbReference>
<dbReference type="STRING" id="1960309.SAMN03159343_1711"/>
<accession>A0A1G4XXQ6</accession>